<dbReference type="SUPFAM" id="SSF103515">
    <property type="entry name" value="Autotransporter"/>
    <property type="match status" value="1"/>
</dbReference>
<dbReference type="PANTHER" id="PTHR35037:SF3">
    <property type="entry name" value="C-TERMINAL REGION OF AIDA-LIKE PROTEIN"/>
    <property type="match status" value="1"/>
</dbReference>
<proteinExistence type="predicted"/>
<dbReference type="InterPro" id="IPR011050">
    <property type="entry name" value="Pectin_lyase_fold/virulence"/>
</dbReference>
<dbReference type="InterPro" id="IPR036709">
    <property type="entry name" value="Autotransporte_beta_dom_sf"/>
</dbReference>
<dbReference type="Gene3D" id="2.160.20.20">
    <property type="match status" value="5"/>
</dbReference>
<dbReference type="STRING" id="1441930.Z042_13610"/>
<accession>W0LK41</accession>
<sequence length="5142" mass="504883">MNHIYRVVFNKVLGVYQVVSELVKSPSRTHSGTILSNYVAKLSTSKTFLALLVSQMIGGGAAIAAPTVVPAGSDIYTYLNGGNYELLLSGNAVWNTVLPINSAARSTIFIDGAGNTVTVGLANRLFDTISQNNTNLTLNNTTFTTPVSTTNARANLFNYAYNVNSLLTLDGTTFTGFGGTNTGATGAGANILYVNSASANVTVDGGVNGVTFANNRSTYDAAGAVALNYGTLNFNGSVTFDNNWTGNYGGAMSVYSVTNAANFNGTTLFRNNHATVFGGALDIWGGPSTISFNGPTTFDGNYIYYQAANSGDSPTHINDQHPRGGAINIGYVSPGAAGTSVIFNSATSFLNNYVVSTGALAANRNALGGAISAYGNGAALLYRYIFNAPVLFEGNYVYTTNAAGVANGGAIYYDSSAALIDLSSGAQFLGNYAKNFGGAIYLQSGTINLNATTDDIRFEGNYQGASFDGSTNAYRPILGSGIPNAIYLGSSGNLNFNATSGNKILFYDPIASIAGSTVTVTKTGDGEVIFYGDNGATSNYDSNIRANTVVSGGYFTLDDAVKYGVAGTGTFIANTTGTVRGGHGAQLNAQTVTIQSGGSVAVNGGDFTVNANTFTIQNSGGLSGSGTLLAPSNITLAGSTNVNITGTDQLNIAANLVGAGLVSKTGSGTLNLQNANTYTGTTIINDGTLLTSVANAFASSSAVTISSGATLALNNFNQVVNLLFGSGNISLGTATLTENNALSTIFSGVITGSGNLVKNGTGAITLSGNSSYSGGTSINAGRIIATEGSALGTGAVANSATMELAFDSDKTLSNTLSGAGAFVKSGTGNATLTSSGSSQGAVSVNQGTLTFAQNGVFNSGSYTTATGANTTIGNTAQLNVNGAFTQSAGSSLFVDISNNPPLITATSAALNGVLSIIGFSAPEPNSASAAFSTLYSILETTSGISGDFSSKNISGAASSVDYLTISANKSIDNLRYQVGYGLTWQAGSTLGDGTFTLTGPGDSFNLDVALNDEAASLTGWNGHDLTKAGAGTLTLSAQNGYTGTTTVSGGTLSLGITDALAASSALTLDSGTTLALNDLDQTVQQLGGAGNVTLGSATLTASNSGSSTFSGEISGSGNLVKTGSGTLTLSGNNGYTGTTTVDGGTLSLGIADALAASSAVTLGSGTTLALNGLAQIVQQLGGAGNVTLGSATLTASNSGSSTFSGGISGSGDLVKIGSGTLTLSGNNSYTGTTTVSEGTLSLGIADALAASSALMLDSGTTLALNGLSQIVQQLGGAGNVTLGSATLTASNSGNSTFSGGISGSGNLVKTGNGTLTLSGSNGYTGTTTVSGGILSLGVADALAASSAVTLGSGTTLALNDLDQTVQQLGGAGNVTLGSATLTASNSGSSTFSGIMSGSGDLVKIGSGTLTLSGSNSYTGTTTVNEGTLSLGVTDALAASSALTLDSGSTLALNDLDQTVQQLGGAGNVTLGSATLTASNSGSSTFSGEISGSGNLVKTGSGTLTLSGNNGYTGTTTVDGGTLSLGIADALAASSAVTLGSGTTLALNDLDQTVQQLGGAGSVTLGSATLTASNSGSSTFSGGISGSGELVKTGSGALTLTGDNSYSGGTTVSDGSLVVTQGNALGSGTVTNDADLELAFAGDGTLDNGLSGSGTLTKSGSGNATLTASGSSQGSVEVDAGTLTLAQSGAFTAGDYTTASGATTAIASDAQLVLSGALTQASGAVLQLGIGNNDPAITALSATLGGALQLSGYSGTLSTNASDLASTLYTVLQTSTGISGDFDSVDLGVAGSPPDYLTLAAGTSSDTLRYQVGYGLTWQAGSTLGDGTFTLASLSDSFNLDMALNDESASLTGWNGRDLTKAGAGTLILSAQNGYTGTTTVSGGTLSLGVTDALAASSAVTLGSGTTLALNDLDQTVQQLGGAGSVTLGNATLTASNSGSSTFSGIMSGSGELVKTGSGALTLTGDNSYSGGTTVSDGSLVVTQGNALGSGTVTNDADLELAFAGDGTLDNGLSGSGTLTKSGSGNATLTASGSSQGSVEVDAGTLTLAQSGAFTAGDYTTASGATTAIASDAQLVLSGALTQASGAVLQLGIGNNDPAITALSATLGGALQLSGYSVTIPTSASDLASTLYTVLQTSTGISGDFDSVDLGVAGSPPDYLTLAAGTSSDTLRYQVGYGLTWQAGSTLGDGTFTLASLSDSFNLDMALNDESASLTGWNGRDLTKAGAGTLILSAQNGYTGTTTVDGGTLSLGITDALAASSAVTLGSGTTLALNDLDQTVQQLGGAGNVTLGSATLTASNSGSSTFSGGISGSGELVKTGSGALTLTGDNSYSGGTTVSDGSLVVTQGNALGSGTVTNDADLELAFAGDGTLDNGLSGSGTLTKSGSGNATLTASGSSQGSVEVDAGTLTLAQSGAFTAGDYTTASGATTAIASDAQLVLSGALTQASGAVLQLGIGNNDPAITALSATLSGALQLSGYSVTTPTSASDLTSTLYTVLQTSTGISGDFDSVSLGSAGSPLDYLTLAAGTSSDTLRYQVGYGLTWQAGSTLGDGTFTLASLSDSFNLDMALNDESASLTGWNGRDLTKAGAGTLILSAQNGYTGTTTVSGGTLSLGVTDALAASSAVTLGSGTTLALNDLDQTVQQLGGAGSVTLGNATLTASNSGSSTFSGIMSGSGELVKTGSGALTLTGDNSYSGGTTVSDGSLVVTQGNALGSGTVTNDADLELAFAGDGTLDNGLSGSGTLTKSGSGNATLTASGSSQGSVEVDAGTLTLAQSGAFTAGDYTTASGATTAIASDAQLVLSGALTQASGAVLQLGIGNNDPAITALSATLSGALQLSGYSVTTPTSASDLTSTLYTVLQTSTGISGDFDSVSLGSAGSPLDYLTLAAGKSSDTLRYQVGYGLTWQAGSTLGDGTFTLASLSDSFNLDMALNDESASLTGWNGRDLTKAGAGTLILSAQNGYTGTTTVSGGTLSLGVTDALAASSAVTLGSGTTLALNDLDQTVQQLGGAGNVTLGSATLTASNSGSSTFSGDISGSGELVKTGSGALTLTGDNSYSGGTTVSDGSLVVTQGNALGSGTVTNDADLELAFAGDGTLDNGLSGSGTLTKSGSGNATLTASGSSQGSVEVDAGTLTLAQSGAFTAGDYTTASGATTAIASDAQLVLSGALTQASGAVLQLGIGNNDPAITALSATLSGALQLSGYSVTTPTSASDLTSTLYTVLQTSTGISGDFDSVSLGSAGSPLDYLTLAAGKSSDTLRYQVGYGLTWQAGSTLGDGTFTLASLSDSFNLDMALNDESASLTGWNGRDLTKAGAGTLILSAQNGYTGTTTVSGGTLSLGVTDALAASSAVTLGSGTTLALNDLDQTVQQLGGAGSVTLGSATLTASNSGSSTFSGGISGSGELVKTGSGALTLTGDNSYSGSTTVSDGSLVVTQGNALGSGTVTNNADLELAFVGDSTLDNGLSGSGTLTKSGSGNATLTASGSSQGSVEVDAGTLTLAQSGAFTAGDYTTASGATTAIAPDAQLVLSGALTQASGAVLQLGIGNNDPAITALSATLSGALQLSGYSVTIPTSASDLTSTLYTVLQTSTGISGDFDSVSLGSAGSPLDYLTLAAGKSSDTLRYQVGYGLTWQAGSTLGDGTFTLASLSDSFNLDMALNDESASLTGWNGRDLTKAGAGTLILSAQNGYTGTTTVSGGTLSLGITDALAASSAVTLGSGTTLALNDLDQTVQQLGGAGNVTLGSATLTASNSGSSTFSGGISGSGELVKTGSGALTLTGDNSYSGGTTVSDGSLVVTQGNALGSGTVTNNADLELAFAGDGTLDNGLSGSGTLTKSGSGNATLTASGSSQGSVEVDAGTLTLAQSGAFTAGDYTTASGATTAIAPDAQLVLSGALTQASGAVLQLGIGNNDPAITALSATLSGALQLSGYSGTLSTNASDLTSTLYTVLQTSTGISGDFDSVSLGSAGSPLDYLTLAAGKSSDTLRYQVGYGLTWQAGSTLGDGTFTLASLSDSFNLDMALNDESASLTGWNGRDLTKAGAGTLILSAQNGYTGTTTVSGGTLSLGVTDALAASSAVTLGSGTTLALNDLDQTVQQLGGAGSVTLGSATLTASNSGSSTFSGIMSGSGELVKTGSGALTLTGDNSYSGGTTVSDGSLVVTQGNALGSGTVTNDADLELAFAGDGTLDNGLSGSGTLTKSGSGNATLTVSGSSQGSVDVEAGRLTLAQGVVFNAGDYTTASGATSTINPDAQLILSGVLTQASDSILQVGINLISPAISASSALLAGELQLAGYSAIRPATASGLTSTLYTVIQTTTGLSGDFSFVDFGGSTSEVDYLTLAAGKSSDDLLYQVGYALTWQAGNTLGDGTFTLTEETFNLDLGLSDQGSSATGWNGRDLTKNGSGTLILSADNTYTGVTTINDGTLQVGNGGTQGSIEGNVVNNSLLTFDRSDALNFAGEITGSGTLQQVGSGVLTLSGNSDYAGGTVISSGALHLGNGGTEGMITGNVLNNALLAFDRSDDATFAGQISGSGTLWQIGSGTVVLTGDNTYSGGTFITAGTLQIGDGGTQGSIIGNINNDGTLIVNRSDDIAYAGSLSGNGTFIKEGNNSLQVSGDSSGYLGDTFIEAGSLMLDSTAILGGSLEVLNGAKLGGSGTVGNAVIASGGTLSPGHSIGTLNVAGNLTFEQGSQYLVEVNPTGTESDLIHVTGTTTLNGGSVVQIGENGNYRPLTTYTIITSDQGINGQFDSVSSDYAFVTPTLSYDANNVMLSLLRNQVDFVSMAKTPNQKATARGAESLGSGGVYDAIVLLGQDIDVTSAAFDQISGELYASSKAALIEDSRFVREAANNRLRGAFGHVATEQQAVKLNSDDDVVSWGQAFGAWGATSGDGNAARLNRDTGGILLGGDKLLKDNWRVGVIGGYSHTNFDVKDRNSSGSSNNYHLGIYGGNQWDKLSFRSALAYTWHDISTERSPQFSGFSDRVTGDYRANTVQTFGELGYTIQKGNTQLEPFANLTYLNLHTNGLREQGGAAALNINSSNTDATFSSLGVRSATDLTFGDKPVKLKGTLGWRHNFGAKTPTSTQSFSGGDNFTVASVPIAKDAAIIETGLEIAVTPNAKVGVSYSGQFGSGSSRDQSALATFNWKF</sequence>
<dbReference type="Proteomes" id="UP000019030">
    <property type="component" value="Chromosome"/>
</dbReference>
<reference evidence="3 4" key="2">
    <citation type="submission" date="2015-03" db="EMBL/GenBank/DDBJ databases">
        <authorList>
            <person name="Chan K.-G."/>
        </authorList>
    </citation>
    <scope>NUCLEOTIDE SEQUENCE [LARGE SCALE GENOMIC DNA]</scope>
    <source>
        <strain evidence="3 4">RB-25</strain>
    </source>
</reference>
<dbReference type="InterPro" id="IPR013425">
    <property type="entry name" value="Autotrns_rpt"/>
</dbReference>
<evidence type="ECO:0000259" key="2">
    <source>
        <dbReference type="PROSITE" id="PS51208"/>
    </source>
</evidence>
<keyword evidence="1" id="KW-0732">Signal</keyword>
<dbReference type="HOGENOM" id="CLU_223292_0_0_6"/>
<evidence type="ECO:0000256" key="1">
    <source>
        <dbReference type="ARBA" id="ARBA00022729"/>
    </source>
</evidence>
<evidence type="ECO:0000313" key="3">
    <source>
        <dbReference type="EMBL" id="AHG22794.1"/>
    </source>
</evidence>
<dbReference type="eggNOG" id="COG2911">
    <property type="taxonomic scope" value="Bacteria"/>
</dbReference>
<dbReference type="InterPro" id="IPR012332">
    <property type="entry name" value="Autotransporter_pectin_lyase_C"/>
</dbReference>
<dbReference type="SUPFAM" id="SSF51126">
    <property type="entry name" value="Pectin lyase-like"/>
    <property type="match status" value="16"/>
</dbReference>
<dbReference type="eggNOG" id="COG4625">
    <property type="taxonomic scope" value="Bacteria"/>
</dbReference>
<dbReference type="PROSITE" id="PS51208">
    <property type="entry name" value="AUTOTRANSPORTER"/>
    <property type="match status" value="1"/>
</dbReference>
<protein>
    <recommendedName>
        <fullName evidence="2">Autotransporter domain-containing protein</fullName>
    </recommendedName>
</protein>
<dbReference type="KEGG" id="sfo:Z042_13610"/>
<evidence type="ECO:0000313" key="4">
    <source>
        <dbReference type="Proteomes" id="UP000019030"/>
    </source>
</evidence>
<dbReference type="EMBL" id="CP007044">
    <property type="protein sequence ID" value="AHG22794.1"/>
    <property type="molecule type" value="Genomic_DNA"/>
</dbReference>
<dbReference type="PANTHER" id="PTHR35037">
    <property type="entry name" value="C-TERMINAL REGION OF AIDA-LIKE PROTEIN"/>
    <property type="match status" value="1"/>
</dbReference>
<dbReference type="eggNOG" id="COG3210">
    <property type="taxonomic scope" value="Bacteria"/>
</dbReference>
<keyword evidence="4" id="KW-1185">Reference proteome</keyword>
<dbReference type="InterPro" id="IPR024973">
    <property type="entry name" value="ESPR"/>
</dbReference>
<reference evidence="3 4" key="1">
    <citation type="submission" date="2014-01" db="EMBL/GenBank/DDBJ databases">
        <title>Isolation of Serratia multitudinisentens RB-25 from Ex-Landfill site.</title>
        <authorList>
            <person name="Robson E.H.J."/>
        </authorList>
    </citation>
    <scope>NUCLEOTIDE SEQUENCE [LARGE SCALE GENOMIC DNA]</scope>
    <source>
        <strain evidence="3 4">RB-25</strain>
    </source>
</reference>
<dbReference type="InterPro" id="IPR005546">
    <property type="entry name" value="Autotransporte_beta"/>
</dbReference>
<dbReference type="Pfam" id="PF13018">
    <property type="entry name" value="ESPR"/>
    <property type="match status" value="1"/>
</dbReference>
<dbReference type="OrthoDB" id="9780507at2"/>
<dbReference type="InterPro" id="IPR051551">
    <property type="entry name" value="Autotransporter_adhesion"/>
</dbReference>
<dbReference type="NCBIfam" id="TIGR02601">
    <property type="entry name" value="autotrns_rpt"/>
    <property type="match status" value="26"/>
</dbReference>
<feature type="domain" description="Autotransporter" evidence="2">
    <location>
        <begin position="4865"/>
        <end position="5142"/>
    </location>
</feature>
<organism evidence="3 4">
    <name type="scientific">Chania multitudinisentens RB-25</name>
    <dbReference type="NCBI Taxonomy" id="1441930"/>
    <lineage>
        <taxon>Bacteria</taxon>
        <taxon>Pseudomonadati</taxon>
        <taxon>Pseudomonadota</taxon>
        <taxon>Gammaproteobacteria</taxon>
        <taxon>Enterobacterales</taxon>
        <taxon>Yersiniaceae</taxon>
        <taxon>Chania</taxon>
    </lineage>
</organism>
<dbReference type="Pfam" id="PF12951">
    <property type="entry name" value="PATR"/>
    <property type="match status" value="35"/>
</dbReference>
<name>W0LK41_9GAMM</name>
<gene>
    <name evidence="3" type="ORF">Z042_13610</name>
</gene>
<dbReference type="PATRIC" id="fig|1441930.4.peg.2698"/>
<dbReference type="SMART" id="SM00869">
    <property type="entry name" value="Autotransporter"/>
    <property type="match status" value="1"/>
</dbReference>